<proteinExistence type="predicted"/>
<dbReference type="RefSeq" id="WP_200243876.1">
    <property type="nucleotide sequence ID" value="NZ_NRRV01000231.1"/>
</dbReference>
<keyword evidence="2" id="KW-1185">Reference proteome</keyword>
<sequence>MRILVKSILGRPLYDAEPTAPLPVSDVTAICEGGLTIEERQAMSLYFYQYFWYVLIEEDAKNEWDSLPYEKKRQAALVFQSGGKLKVLCNRTEDLRSVLPPTRNYTFLFYAQEDRERYFVHPAKAVF</sequence>
<evidence type="ECO:0000313" key="1">
    <source>
        <dbReference type="EMBL" id="MBK1634053.1"/>
    </source>
</evidence>
<accession>A0ABS1CQ36</accession>
<organism evidence="1 2">
    <name type="scientific">Thiohalocapsa halophila</name>
    <dbReference type="NCBI Taxonomy" id="69359"/>
    <lineage>
        <taxon>Bacteria</taxon>
        <taxon>Pseudomonadati</taxon>
        <taxon>Pseudomonadota</taxon>
        <taxon>Gammaproteobacteria</taxon>
        <taxon>Chromatiales</taxon>
        <taxon>Chromatiaceae</taxon>
        <taxon>Thiohalocapsa</taxon>
    </lineage>
</organism>
<comment type="caution">
    <text evidence="1">The sequence shown here is derived from an EMBL/GenBank/DDBJ whole genome shotgun (WGS) entry which is preliminary data.</text>
</comment>
<name>A0ABS1CQ36_9GAMM</name>
<evidence type="ECO:0000313" key="2">
    <source>
        <dbReference type="Proteomes" id="UP000748752"/>
    </source>
</evidence>
<dbReference type="Proteomes" id="UP000748752">
    <property type="component" value="Unassembled WGS sequence"/>
</dbReference>
<protein>
    <submittedName>
        <fullName evidence="1">Uncharacterized protein</fullName>
    </submittedName>
</protein>
<dbReference type="EMBL" id="NRRV01000231">
    <property type="protein sequence ID" value="MBK1634053.1"/>
    <property type="molecule type" value="Genomic_DNA"/>
</dbReference>
<reference evidence="1 2" key="1">
    <citation type="journal article" date="2020" name="Microorganisms">
        <title>Osmotic Adaptation and Compatible Solute Biosynthesis of Phototrophic Bacteria as Revealed from Genome Analyses.</title>
        <authorList>
            <person name="Imhoff J.F."/>
            <person name="Rahn T."/>
            <person name="Kunzel S."/>
            <person name="Keller A."/>
            <person name="Neulinger S.C."/>
        </authorList>
    </citation>
    <scope>NUCLEOTIDE SEQUENCE [LARGE SCALE GENOMIC DNA]</scope>
    <source>
        <strain evidence="1 2">DSM 6210</strain>
    </source>
</reference>
<gene>
    <name evidence="1" type="ORF">CKO31_25720</name>
</gene>